<evidence type="ECO:0000313" key="10">
    <source>
        <dbReference type="Proteomes" id="UP000737171"/>
    </source>
</evidence>
<dbReference type="PANTHER" id="PTHR42926">
    <property type="match status" value="1"/>
</dbReference>
<dbReference type="PRINTS" id="PR01874">
    <property type="entry name" value="DNAREPAIRADA"/>
</dbReference>
<feature type="domain" description="KaiC" evidence="8">
    <location>
        <begin position="246"/>
        <end position="478"/>
    </location>
</feature>
<evidence type="ECO:0000256" key="6">
    <source>
        <dbReference type="ARBA" id="ARBA00022801"/>
    </source>
</evidence>
<evidence type="ECO:0000256" key="5">
    <source>
        <dbReference type="ARBA" id="ARBA00022777"/>
    </source>
</evidence>
<evidence type="ECO:0000256" key="3">
    <source>
        <dbReference type="ARBA" id="ARBA00022679"/>
    </source>
</evidence>
<dbReference type="InterPro" id="IPR010624">
    <property type="entry name" value="KaiC_dom"/>
</dbReference>
<dbReference type="InterPro" id="IPR003593">
    <property type="entry name" value="AAA+_ATPase"/>
</dbReference>
<dbReference type="Pfam" id="PF06745">
    <property type="entry name" value="ATPase"/>
    <property type="match status" value="2"/>
</dbReference>
<keyword evidence="7" id="KW-0175">Coiled coil</keyword>
<dbReference type="NCBIfam" id="NF006799">
    <property type="entry name" value="PRK09302.1"/>
    <property type="match status" value="1"/>
</dbReference>
<sequence length="565" mass="61763">MTTGIEKCPTGIPGLDEITAGGLPRGRPTLVCGGAGCGKTLLGMEFLIRGALDCNEPGVFVTFEETPPELTRNVASLGVDLDALVASGRMAIKHIQLDRSEIEVAGDYDLEGLFIQLGNAIDSVGARRIVLDTIETLFGSFPNETILRAELQRLFRWLKARGLTAVITGERGDRTYTRHGLEEYVADCVIVLDHRIVDQIATRRVRVVKYRGSVHGPDEYPFLIDADGISVLPITSLNLTHAVSSERVPSGVHRLDALLGGGGYYRGSSILVSGTAGTGKSSLAASFVDAACRRGERCLYLALEESPAQIVRNMRSIGIDLQPWVDGGKLQILPSRSTACGLELHLATIHRAVNRFHPQVVVIDPISNLTTIGSALEVRAMLTRLIDFLKSLQITALFTSLNHAGNTLEATDTHISSLADTWLLLRDVESNGERNRLLYLLKSRGMAHSNQMREFLLTDRGIELRDVYLGTAGVLTGTARQVQESTEKAETLVRAQEVQARRRDIERRREVVEARILMLRAESAAEMLEAETLIAQAERSEVLLETDRSARATLRKDEAAAGERA</sequence>
<comment type="caution">
    <text evidence="9">The sequence shown here is derived from an EMBL/GenBank/DDBJ whole genome shotgun (WGS) entry which is preliminary data.</text>
</comment>
<keyword evidence="6" id="KW-0378">Hydrolase</keyword>
<dbReference type="Gene3D" id="3.40.50.300">
    <property type="entry name" value="P-loop containing nucleotide triphosphate hydrolases"/>
    <property type="match status" value="2"/>
</dbReference>
<dbReference type="SUPFAM" id="SSF52540">
    <property type="entry name" value="P-loop containing nucleoside triphosphate hydrolases"/>
    <property type="match status" value="2"/>
</dbReference>
<keyword evidence="5" id="KW-0418">Kinase</keyword>
<organism evidence="9 10">
    <name type="scientific">Pseudaquabacterium terrae</name>
    <dbReference type="NCBI Taxonomy" id="2732868"/>
    <lineage>
        <taxon>Bacteria</taxon>
        <taxon>Pseudomonadati</taxon>
        <taxon>Pseudomonadota</taxon>
        <taxon>Betaproteobacteria</taxon>
        <taxon>Burkholderiales</taxon>
        <taxon>Sphaerotilaceae</taxon>
        <taxon>Pseudaquabacterium</taxon>
    </lineage>
</organism>
<evidence type="ECO:0000256" key="1">
    <source>
        <dbReference type="ARBA" id="ARBA00012513"/>
    </source>
</evidence>
<protein>
    <recommendedName>
        <fullName evidence="1">non-specific serine/threonine protein kinase</fullName>
        <ecNumber evidence="1">2.7.11.1</ecNumber>
    </recommendedName>
</protein>
<proteinExistence type="predicted"/>
<name>A0ABX2ERD2_9BURK</name>
<keyword evidence="4" id="KW-0677">Repeat</keyword>
<keyword evidence="3" id="KW-0808">Transferase</keyword>
<evidence type="ECO:0000256" key="7">
    <source>
        <dbReference type="SAM" id="Coils"/>
    </source>
</evidence>
<evidence type="ECO:0000259" key="8">
    <source>
        <dbReference type="PROSITE" id="PS51146"/>
    </source>
</evidence>
<accession>A0ABX2ERD2</accession>
<dbReference type="InterPro" id="IPR014774">
    <property type="entry name" value="KaiC-like_dom"/>
</dbReference>
<feature type="coiled-coil region" evidence="7">
    <location>
        <begin position="495"/>
        <end position="531"/>
    </location>
</feature>
<feature type="domain" description="KaiC" evidence="8">
    <location>
        <begin position="6"/>
        <end position="245"/>
    </location>
</feature>
<dbReference type="EC" id="2.7.11.1" evidence="1"/>
<gene>
    <name evidence="9" type="primary">kaiC</name>
    <name evidence="9" type="ORF">HLB44_29335</name>
</gene>
<dbReference type="InterPro" id="IPR027417">
    <property type="entry name" value="P-loop_NTPase"/>
</dbReference>
<dbReference type="EMBL" id="JABRWJ010000010">
    <property type="protein sequence ID" value="NRF71107.1"/>
    <property type="molecule type" value="Genomic_DNA"/>
</dbReference>
<dbReference type="Proteomes" id="UP000737171">
    <property type="component" value="Unassembled WGS sequence"/>
</dbReference>
<dbReference type="InterPro" id="IPR051347">
    <property type="entry name" value="Circadian_clock_KaiC-rel"/>
</dbReference>
<dbReference type="PROSITE" id="PS51146">
    <property type="entry name" value="KAIC"/>
    <property type="match status" value="2"/>
</dbReference>
<keyword evidence="10" id="KW-1185">Reference proteome</keyword>
<keyword evidence="2" id="KW-0597">Phosphoprotein</keyword>
<dbReference type="PIRSF" id="PIRSF039117">
    <property type="entry name" value="KaiC"/>
    <property type="match status" value="1"/>
</dbReference>
<evidence type="ECO:0000256" key="2">
    <source>
        <dbReference type="ARBA" id="ARBA00022553"/>
    </source>
</evidence>
<evidence type="ECO:0000256" key="4">
    <source>
        <dbReference type="ARBA" id="ARBA00022737"/>
    </source>
</evidence>
<reference evidence="9 10" key="1">
    <citation type="submission" date="2020-05" db="EMBL/GenBank/DDBJ databases">
        <title>Aquincola sp. isolate from soil.</title>
        <authorList>
            <person name="Han J."/>
            <person name="Kim D.-U."/>
        </authorList>
    </citation>
    <scope>NUCLEOTIDE SEQUENCE [LARGE SCALE GENOMIC DNA]</scope>
    <source>
        <strain evidence="9 10">S2</strain>
    </source>
</reference>
<dbReference type="InterPro" id="IPR030665">
    <property type="entry name" value="KaiC"/>
</dbReference>
<dbReference type="SMART" id="SM00382">
    <property type="entry name" value="AAA"/>
    <property type="match status" value="2"/>
</dbReference>
<evidence type="ECO:0000313" key="9">
    <source>
        <dbReference type="EMBL" id="NRF71107.1"/>
    </source>
</evidence>
<dbReference type="PANTHER" id="PTHR42926:SF1">
    <property type="entry name" value="CIRCADIAN CLOCK OSCILLATOR PROTEIN KAIC 1"/>
    <property type="match status" value="1"/>
</dbReference>